<name>A0A1C5AWZ4_9ACTN</name>
<dbReference type="InterPro" id="IPR001031">
    <property type="entry name" value="Thioesterase"/>
</dbReference>
<evidence type="ECO:0000313" key="3">
    <source>
        <dbReference type="EMBL" id="SCF49738.1"/>
    </source>
</evidence>
<comment type="similarity">
    <text evidence="1">Belongs to the thioesterase family.</text>
</comment>
<proteinExistence type="inferred from homology"/>
<dbReference type="Proteomes" id="UP000198797">
    <property type="component" value="Unassembled WGS sequence"/>
</dbReference>
<dbReference type="InterPro" id="IPR012223">
    <property type="entry name" value="TEII"/>
</dbReference>
<dbReference type="STRING" id="121616.GA0070216_13729"/>
<evidence type="ECO:0000313" key="4">
    <source>
        <dbReference type="Proteomes" id="UP000198797"/>
    </source>
</evidence>
<dbReference type="Gene3D" id="3.40.50.1820">
    <property type="entry name" value="alpha/beta hydrolase"/>
    <property type="match status" value="1"/>
</dbReference>
<reference evidence="4" key="1">
    <citation type="submission" date="2016-06" db="EMBL/GenBank/DDBJ databases">
        <authorList>
            <person name="Varghese N."/>
            <person name="Submissions Spin"/>
        </authorList>
    </citation>
    <scope>NUCLEOTIDE SEQUENCE [LARGE SCALE GENOMIC DNA]</scope>
    <source>
        <strain evidence="4">DSM 44100</strain>
    </source>
</reference>
<organism evidence="3 4">
    <name type="scientific">Micromonospora matsumotoense</name>
    <dbReference type="NCBI Taxonomy" id="121616"/>
    <lineage>
        <taxon>Bacteria</taxon>
        <taxon>Bacillati</taxon>
        <taxon>Actinomycetota</taxon>
        <taxon>Actinomycetes</taxon>
        <taxon>Micromonosporales</taxon>
        <taxon>Micromonosporaceae</taxon>
        <taxon>Micromonospora</taxon>
    </lineage>
</organism>
<dbReference type="GO" id="GO:0008610">
    <property type="term" value="P:lipid biosynthetic process"/>
    <property type="evidence" value="ECO:0007669"/>
    <property type="project" value="TreeGrafter"/>
</dbReference>
<dbReference type="AlphaFoldDB" id="A0A1C5AWZ4"/>
<sequence>MTTEHVTSAAQRWFVSARPRPDAPVRLLALPHAGGSAAAYIRWAELLPPEVDLAVVQLPGRQDRRSTSPFVDSETLVNALYDVLEENWDGRPYALFGHSMGALLAYRLTGLIDRIGGPRPVLLAVSGWAPAAHRTSDRAVEMYSDDELIDAVGAFGALPPELVADPQLRELVMPVLRADFSVLNSFVPDGAPVGVPVVAYAGADDPALPPGAMAGWAALTPDLRGVTEFPGGHFALFEHAMTLTADLTRQLRRLVAKPE</sequence>
<dbReference type="PANTHER" id="PTHR11487">
    <property type="entry name" value="THIOESTERASE"/>
    <property type="match status" value="1"/>
</dbReference>
<dbReference type="PANTHER" id="PTHR11487:SF0">
    <property type="entry name" value="S-ACYL FATTY ACID SYNTHASE THIOESTERASE, MEDIUM CHAIN"/>
    <property type="match status" value="1"/>
</dbReference>
<evidence type="ECO:0000259" key="2">
    <source>
        <dbReference type="Pfam" id="PF00975"/>
    </source>
</evidence>
<dbReference type="InterPro" id="IPR029058">
    <property type="entry name" value="AB_hydrolase_fold"/>
</dbReference>
<accession>A0A1C5AWZ4</accession>
<dbReference type="Pfam" id="PF00975">
    <property type="entry name" value="Thioesterase"/>
    <property type="match status" value="1"/>
</dbReference>
<gene>
    <name evidence="3" type="ORF">GA0070216_13729</name>
</gene>
<dbReference type="RefSeq" id="WP_091254679.1">
    <property type="nucleotide sequence ID" value="NZ_FMCU01000037.1"/>
</dbReference>
<dbReference type="SUPFAM" id="SSF53474">
    <property type="entry name" value="alpha/beta-Hydrolases"/>
    <property type="match status" value="1"/>
</dbReference>
<dbReference type="OrthoDB" id="8480037at2"/>
<dbReference type="EMBL" id="FMCU01000037">
    <property type="protein sequence ID" value="SCF49738.1"/>
    <property type="molecule type" value="Genomic_DNA"/>
</dbReference>
<evidence type="ECO:0000256" key="1">
    <source>
        <dbReference type="ARBA" id="ARBA00007169"/>
    </source>
</evidence>
<keyword evidence="4" id="KW-1185">Reference proteome</keyword>
<feature type="domain" description="Thioesterase" evidence="2">
    <location>
        <begin position="26"/>
        <end position="240"/>
    </location>
</feature>
<protein>
    <submittedName>
        <fullName evidence="3">Surfactin synthase thioesterase subunit</fullName>
    </submittedName>
</protein>